<dbReference type="PANTHER" id="PTHR24559">
    <property type="entry name" value="TRANSPOSON TY3-I GAG-POL POLYPROTEIN"/>
    <property type="match status" value="1"/>
</dbReference>
<dbReference type="AlphaFoldDB" id="A0A8S3RH87"/>
<dbReference type="PANTHER" id="PTHR24559:SF435">
    <property type="entry name" value="RIBONUCLEASE H"/>
    <property type="match status" value="1"/>
</dbReference>
<gene>
    <name evidence="3" type="ORF">MEDL_22903</name>
</gene>
<evidence type="ECO:0000313" key="4">
    <source>
        <dbReference type="Proteomes" id="UP000683360"/>
    </source>
</evidence>
<dbReference type="GO" id="GO:0003676">
    <property type="term" value="F:nucleic acid binding"/>
    <property type="evidence" value="ECO:0007669"/>
    <property type="project" value="InterPro"/>
</dbReference>
<dbReference type="InterPro" id="IPR043128">
    <property type="entry name" value="Rev_trsase/Diguanyl_cyclase"/>
</dbReference>
<dbReference type="OrthoDB" id="112267at2759"/>
<keyword evidence="1" id="KW-0863">Zinc-finger</keyword>
<name>A0A8S3RH87_MYTED</name>
<dbReference type="Gene3D" id="3.30.70.270">
    <property type="match status" value="1"/>
</dbReference>
<dbReference type="SUPFAM" id="SSF57756">
    <property type="entry name" value="Retrovirus zinc finger-like domains"/>
    <property type="match status" value="1"/>
</dbReference>
<dbReference type="CDD" id="cd01647">
    <property type="entry name" value="RT_LTR"/>
    <property type="match status" value="1"/>
</dbReference>
<keyword evidence="4" id="KW-1185">Reference proteome</keyword>
<dbReference type="InterPro" id="IPR043502">
    <property type="entry name" value="DNA/RNA_pol_sf"/>
</dbReference>
<dbReference type="InterPro" id="IPR036875">
    <property type="entry name" value="Znf_CCHC_sf"/>
</dbReference>
<evidence type="ECO:0000256" key="1">
    <source>
        <dbReference type="PROSITE-ProRule" id="PRU00047"/>
    </source>
</evidence>
<dbReference type="Gene3D" id="3.10.10.10">
    <property type="entry name" value="HIV Type 1 Reverse Transcriptase, subunit A, domain 1"/>
    <property type="match status" value="1"/>
</dbReference>
<proteinExistence type="predicted"/>
<dbReference type="PROSITE" id="PS50158">
    <property type="entry name" value="ZF_CCHC"/>
    <property type="match status" value="1"/>
</dbReference>
<comment type="caution">
    <text evidence="3">The sequence shown here is derived from an EMBL/GenBank/DDBJ whole genome shotgun (WGS) entry which is preliminary data.</text>
</comment>
<keyword evidence="1" id="KW-0862">Zinc</keyword>
<dbReference type="EMBL" id="CAJPWZ010001119">
    <property type="protein sequence ID" value="CAG2208722.1"/>
    <property type="molecule type" value="Genomic_DNA"/>
</dbReference>
<dbReference type="Proteomes" id="UP000683360">
    <property type="component" value="Unassembled WGS sequence"/>
</dbReference>
<organism evidence="3 4">
    <name type="scientific">Mytilus edulis</name>
    <name type="common">Blue mussel</name>
    <dbReference type="NCBI Taxonomy" id="6550"/>
    <lineage>
        <taxon>Eukaryota</taxon>
        <taxon>Metazoa</taxon>
        <taxon>Spiralia</taxon>
        <taxon>Lophotrochozoa</taxon>
        <taxon>Mollusca</taxon>
        <taxon>Bivalvia</taxon>
        <taxon>Autobranchia</taxon>
        <taxon>Pteriomorphia</taxon>
        <taxon>Mytilida</taxon>
        <taxon>Mytiloidea</taxon>
        <taxon>Mytilidae</taxon>
        <taxon>Mytilinae</taxon>
        <taxon>Mytilus</taxon>
    </lineage>
</organism>
<feature type="domain" description="CCHC-type" evidence="2">
    <location>
        <begin position="39"/>
        <end position="53"/>
    </location>
</feature>
<protein>
    <recommendedName>
        <fullName evidence="2">CCHC-type domain-containing protein</fullName>
    </recommendedName>
</protein>
<dbReference type="InterPro" id="IPR053134">
    <property type="entry name" value="RNA-dir_DNA_polymerase"/>
</dbReference>
<sequence length="328" mass="37316">MINVDEQDDYQQMNSIMDRIAKIESNRGPNQSQKTDFLCYFCGKAGRFKRDCRTFLDMQKNAKYLPHNRSLVDRGQGRILLRIANTSNFEKTIQKNTCLAECLAYADVTEPACEPAAASQNIFKLTDKITNKSNSDRLPDHLVDLFKSGSKLLSETQTLQFQRLLQKYSNAFAKSKNDLGCTDMIQHKINTGNAAPVKQNPRRLPVAMQEEADRELSRMLDAGVIEPSISPWAAPIVLVREKDGSVRYCIDFRKINSLTKRDSYTLPRTQDCLEALHGSWFSTIDLQSGYWQVPVDPVDREKNGVCHKARALPVSTNAIWSLQCRRLF</sequence>
<accession>A0A8S3RH87</accession>
<dbReference type="GO" id="GO:0008270">
    <property type="term" value="F:zinc ion binding"/>
    <property type="evidence" value="ECO:0007669"/>
    <property type="project" value="UniProtKB-KW"/>
</dbReference>
<evidence type="ECO:0000259" key="2">
    <source>
        <dbReference type="PROSITE" id="PS50158"/>
    </source>
</evidence>
<reference evidence="3" key="1">
    <citation type="submission" date="2021-03" db="EMBL/GenBank/DDBJ databases">
        <authorList>
            <person name="Bekaert M."/>
        </authorList>
    </citation>
    <scope>NUCLEOTIDE SEQUENCE</scope>
</reference>
<dbReference type="SUPFAM" id="SSF56672">
    <property type="entry name" value="DNA/RNA polymerases"/>
    <property type="match status" value="1"/>
</dbReference>
<dbReference type="InterPro" id="IPR001878">
    <property type="entry name" value="Znf_CCHC"/>
</dbReference>
<keyword evidence="1" id="KW-0479">Metal-binding</keyword>
<evidence type="ECO:0000313" key="3">
    <source>
        <dbReference type="EMBL" id="CAG2208722.1"/>
    </source>
</evidence>